<dbReference type="Proteomes" id="UP001163046">
    <property type="component" value="Unassembled WGS sequence"/>
</dbReference>
<dbReference type="OrthoDB" id="5971485at2759"/>
<dbReference type="AlphaFoldDB" id="A0A9W9ZWQ3"/>
<evidence type="ECO:0000313" key="4">
    <source>
        <dbReference type="Proteomes" id="UP001163046"/>
    </source>
</evidence>
<reference evidence="3" key="1">
    <citation type="submission" date="2023-01" db="EMBL/GenBank/DDBJ databases">
        <title>Genome assembly of the deep-sea coral Lophelia pertusa.</title>
        <authorList>
            <person name="Herrera S."/>
            <person name="Cordes E."/>
        </authorList>
    </citation>
    <scope>NUCLEOTIDE SEQUENCE</scope>
    <source>
        <strain evidence="3">USNM1676648</strain>
        <tissue evidence="3">Polyp</tissue>
    </source>
</reference>
<comment type="caution">
    <text evidence="3">The sequence shown here is derived from an EMBL/GenBank/DDBJ whole genome shotgun (WGS) entry which is preliminary data.</text>
</comment>
<feature type="compositionally biased region" description="Polar residues" evidence="1">
    <location>
        <begin position="385"/>
        <end position="395"/>
    </location>
</feature>
<feature type="signal peptide" evidence="2">
    <location>
        <begin position="1"/>
        <end position="23"/>
    </location>
</feature>
<evidence type="ECO:0000256" key="2">
    <source>
        <dbReference type="SAM" id="SignalP"/>
    </source>
</evidence>
<sequence>MNPIWSQFVFLVISCCSVKLVNSCSQDTFDIDAKACRNGFFSSIKQNPKQDCSTPYNDMKNCINTVFYGCRNNTDYKALVTIASRAQTIIASESHFCKDGMLNSLKGVNLPDCRKKAVKKAKKCAASFYRKFSQNKTSPSLCRKYTKAKKCIARAMAKYCKKTERVQQILKTYQDTFNPYCPGSVDAQEKPVRSTSSPFGTCTEREYFIMTRVCMARFVQTLQKYPKKPCRWVFTHKLHNCAKDITLHCHKNDSNYVKQNIEKSFDRNRPFQERKFCDGIYFQLSYPSPKRNQCKKDYFLAKHKCEESYIATYKKNKADVTLCRKYAQAKNCAKNASLSLCKDTPQLRDEVNFIYDRFNPFCFNLSDPPSNKGRWERVTRESGAQRLTNTSVPTRGSTSDSVSSGGQSLYAKLLNIVVALCFLSLRVVVF</sequence>
<dbReference type="EMBL" id="MU825448">
    <property type="protein sequence ID" value="KAJ7388855.1"/>
    <property type="molecule type" value="Genomic_DNA"/>
</dbReference>
<evidence type="ECO:0000313" key="3">
    <source>
        <dbReference type="EMBL" id="KAJ7388855.1"/>
    </source>
</evidence>
<keyword evidence="2" id="KW-0732">Signal</keyword>
<feature type="chain" id="PRO_5040746524" evidence="2">
    <location>
        <begin position="24"/>
        <end position="430"/>
    </location>
</feature>
<organism evidence="3 4">
    <name type="scientific">Desmophyllum pertusum</name>
    <dbReference type="NCBI Taxonomy" id="174260"/>
    <lineage>
        <taxon>Eukaryota</taxon>
        <taxon>Metazoa</taxon>
        <taxon>Cnidaria</taxon>
        <taxon>Anthozoa</taxon>
        <taxon>Hexacorallia</taxon>
        <taxon>Scleractinia</taxon>
        <taxon>Caryophylliina</taxon>
        <taxon>Caryophylliidae</taxon>
        <taxon>Desmophyllum</taxon>
    </lineage>
</organism>
<keyword evidence="4" id="KW-1185">Reference proteome</keyword>
<evidence type="ECO:0000256" key="1">
    <source>
        <dbReference type="SAM" id="MobiDB-lite"/>
    </source>
</evidence>
<protein>
    <submittedName>
        <fullName evidence="3">Uncharacterized protein</fullName>
    </submittedName>
</protein>
<accession>A0A9W9ZWQ3</accession>
<proteinExistence type="predicted"/>
<name>A0A9W9ZWQ3_9CNID</name>
<feature type="region of interest" description="Disordered" evidence="1">
    <location>
        <begin position="371"/>
        <end position="403"/>
    </location>
</feature>
<gene>
    <name evidence="3" type="ORF">OS493_035193</name>
</gene>